<keyword evidence="1" id="KW-0812">Transmembrane</keyword>
<evidence type="ECO:0000313" key="2">
    <source>
        <dbReference type="EMBL" id="SMF03509.1"/>
    </source>
</evidence>
<dbReference type="AlphaFoldDB" id="A0A1X7CUV6"/>
<feature type="transmembrane region" description="Helical" evidence="1">
    <location>
        <begin position="37"/>
        <end position="59"/>
    </location>
</feature>
<dbReference type="Proteomes" id="UP000192911">
    <property type="component" value="Unassembled WGS sequence"/>
</dbReference>
<keyword evidence="3" id="KW-1185">Reference proteome</keyword>
<protein>
    <submittedName>
        <fullName evidence="2">Superinfection immunity protein</fullName>
    </submittedName>
</protein>
<evidence type="ECO:0000256" key="1">
    <source>
        <dbReference type="SAM" id="Phobius"/>
    </source>
</evidence>
<dbReference type="EMBL" id="FXAH01000002">
    <property type="protein sequence ID" value="SMF03509.1"/>
    <property type="molecule type" value="Genomic_DNA"/>
</dbReference>
<keyword evidence="1" id="KW-0472">Membrane</keyword>
<accession>A0A1X7CUV6</accession>
<sequence length="107" mass="11929">MSDAIVMEVVEVLAALAFYFLPAIVADHRHRHDMLTLALFNACLGWTVFGWIIALYWAWLPNPPADIAGDIVRKQRLLSMRIFSEGLAARVARRAAGRRAERPGKAG</sequence>
<dbReference type="Pfam" id="PF14373">
    <property type="entry name" value="Imm_superinfect"/>
    <property type="match status" value="1"/>
</dbReference>
<dbReference type="RefSeq" id="WP_085224569.1">
    <property type="nucleotide sequence ID" value="NZ_BSQD01000002.1"/>
</dbReference>
<keyword evidence="1" id="KW-1133">Transmembrane helix</keyword>
<feature type="transmembrane region" description="Helical" evidence="1">
    <location>
        <begin position="6"/>
        <end position="25"/>
    </location>
</feature>
<organism evidence="2 3">
    <name type="scientific">Trinickia caryophylli</name>
    <name type="common">Paraburkholderia caryophylli</name>
    <dbReference type="NCBI Taxonomy" id="28094"/>
    <lineage>
        <taxon>Bacteria</taxon>
        <taxon>Pseudomonadati</taxon>
        <taxon>Pseudomonadota</taxon>
        <taxon>Betaproteobacteria</taxon>
        <taxon>Burkholderiales</taxon>
        <taxon>Burkholderiaceae</taxon>
        <taxon>Trinickia</taxon>
    </lineage>
</organism>
<reference evidence="3" key="1">
    <citation type="submission" date="2017-04" db="EMBL/GenBank/DDBJ databases">
        <authorList>
            <person name="Varghese N."/>
            <person name="Submissions S."/>
        </authorList>
    </citation>
    <scope>NUCLEOTIDE SEQUENCE [LARGE SCALE GENOMIC DNA]</scope>
    <source>
        <strain evidence="3">Ballard 720</strain>
    </source>
</reference>
<dbReference type="OrthoDB" id="9099722at2"/>
<dbReference type="GeneID" id="95552644"/>
<gene>
    <name evidence="2" type="ORF">SAMN06295900_10233</name>
</gene>
<dbReference type="InterPro" id="IPR016410">
    <property type="entry name" value="Phage_imm"/>
</dbReference>
<evidence type="ECO:0000313" key="3">
    <source>
        <dbReference type="Proteomes" id="UP000192911"/>
    </source>
</evidence>
<proteinExistence type="predicted"/>
<name>A0A1X7CUV6_TRICW</name>